<sequence>MDELSEVSRDITRSPFHSIIGTNCAPSQVERASIKEFLVVPQLEKAQLEAELSRVQAHLKSTEEYIHAHQMLLSPIRKLPPETLAEIFMHCVLAADAVRSLQEAPLLLTIICRDWRRVAIDTPLLWKSLHFYLPPHLNQDALSQRLAGVSLWLERSGSLPLSISL</sequence>
<dbReference type="EMBL" id="JANVFS010000016">
    <property type="protein sequence ID" value="KAJ4479759.1"/>
    <property type="molecule type" value="Genomic_DNA"/>
</dbReference>
<dbReference type="AlphaFoldDB" id="A0A9W9ACT8"/>
<reference evidence="1" key="1">
    <citation type="submission" date="2022-08" db="EMBL/GenBank/DDBJ databases">
        <authorList>
            <consortium name="DOE Joint Genome Institute"/>
            <person name="Min B."/>
            <person name="Riley R."/>
            <person name="Sierra-Patev S."/>
            <person name="Naranjo-Ortiz M."/>
            <person name="Looney B."/>
            <person name="Konkel Z."/>
            <person name="Slot J.C."/>
            <person name="Sakamoto Y."/>
            <person name="Steenwyk J.L."/>
            <person name="Rokas A."/>
            <person name="Carro J."/>
            <person name="Camarero S."/>
            <person name="Ferreira P."/>
            <person name="Molpeceres G."/>
            <person name="Ruiz-Duenas F.J."/>
            <person name="Serrano A."/>
            <person name="Henrissat B."/>
            <person name="Drula E."/>
            <person name="Hughes K.W."/>
            <person name="Mata J.L."/>
            <person name="Ishikawa N.K."/>
            <person name="Vargas-Isla R."/>
            <person name="Ushijima S."/>
            <person name="Smith C.A."/>
            <person name="Ahrendt S."/>
            <person name="Andreopoulos W."/>
            <person name="He G."/>
            <person name="Labutti K."/>
            <person name="Lipzen A."/>
            <person name="Ng V."/>
            <person name="Sandor L."/>
            <person name="Barry K."/>
            <person name="Martinez A.T."/>
            <person name="Xiao Y."/>
            <person name="Gibbons J.G."/>
            <person name="Terashima K."/>
            <person name="Hibbett D.S."/>
            <person name="Grigoriev I.V."/>
        </authorList>
    </citation>
    <scope>NUCLEOTIDE SEQUENCE</scope>
    <source>
        <strain evidence="1">Sp2 HRB7682 ss15</strain>
    </source>
</reference>
<feature type="non-terminal residue" evidence="1">
    <location>
        <position position="165"/>
    </location>
</feature>
<evidence type="ECO:0000313" key="1">
    <source>
        <dbReference type="EMBL" id="KAJ4479759.1"/>
    </source>
</evidence>
<proteinExistence type="predicted"/>
<evidence type="ECO:0008006" key="3">
    <source>
        <dbReference type="Google" id="ProtNLM"/>
    </source>
</evidence>
<accession>A0A9W9ACT8</accession>
<protein>
    <recommendedName>
        <fullName evidence="3">F-box domain-containing protein</fullName>
    </recommendedName>
</protein>
<comment type="caution">
    <text evidence="1">The sequence shown here is derived from an EMBL/GenBank/DDBJ whole genome shotgun (WGS) entry which is preliminary data.</text>
</comment>
<name>A0A9W9ACT8_9AGAR</name>
<reference evidence="1" key="2">
    <citation type="journal article" date="2023" name="Proc. Natl. Acad. Sci. U.S.A.">
        <title>A global phylogenomic analysis of the shiitake genus Lentinula.</title>
        <authorList>
            <person name="Sierra-Patev S."/>
            <person name="Min B."/>
            <person name="Naranjo-Ortiz M."/>
            <person name="Looney B."/>
            <person name="Konkel Z."/>
            <person name="Slot J.C."/>
            <person name="Sakamoto Y."/>
            <person name="Steenwyk J.L."/>
            <person name="Rokas A."/>
            <person name="Carro J."/>
            <person name="Camarero S."/>
            <person name="Ferreira P."/>
            <person name="Molpeceres G."/>
            <person name="Ruiz-Duenas F.J."/>
            <person name="Serrano A."/>
            <person name="Henrissat B."/>
            <person name="Drula E."/>
            <person name="Hughes K.W."/>
            <person name="Mata J.L."/>
            <person name="Ishikawa N.K."/>
            <person name="Vargas-Isla R."/>
            <person name="Ushijima S."/>
            <person name="Smith C.A."/>
            <person name="Donoghue J."/>
            <person name="Ahrendt S."/>
            <person name="Andreopoulos W."/>
            <person name="He G."/>
            <person name="LaButti K."/>
            <person name="Lipzen A."/>
            <person name="Ng V."/>
            <person name="Riley R."/>
            <person name="Sandor L."/>
            <person name="Barry K."/>
            <person name="Martinez A.T."/>
            <person name="Xiao Y."/>
            <person name="Gibbons J.G."/>
            <person name="Terashima K."/>
            <person name="Grigoriev I.V."/>
            <person name="Hibbett D."/>
        </authorList>
    </citation>
    <scope>NUCLEOTIDE SEQUENCE</scope>
    <source>
        <strain evidence="1">Sp2 HRB7682 ss15</strain>
    </source>
</reference>
<dbReference type="Proteomes" id="UP001150238">
    <property type="component" value="Unassembled WGS sequence"/>
</dbReference>
<evidence type="ECO:0000313" key="2">
    <source>
        <dbReference type="Proteomes" id="UP001150238"/>
    </source>
</evidence>
<gene>
    <name evidence="1" type="ORF">C8J55DRAFT_429390</name>
</gene>
<dbReference type="Gene3D" id="1.20.1280.50">
    <property type="match status" value="1"/>
</dbReference>
<organism evidence="1 2">
    <name type="scientific">Lentinula lateritia</name>
    <dbReference type="NCBI Taxonomy" id="40482"/>
    <lineage>
        <taxon>Eukaryota</taxon>
        <taxon>Fungi</taxon>
        <taxon>Dikarya</taxon>
        <taxon>Basidiomycota</taxon>
        <taxon>Agaricomycotina</taxon>
        <taxon>Agaricomycetes</taxon>
        <taxon>Agaricomycetidae</taxon>
        <taxon>Agaricales</taxon>
        <taxon>Marasmiineae</taxon>
        <taxon>Omphalotaceae</taxon>
        <taxon>Lentinula</taxon>
    </lineage>
</organism>